<keyword evidence="2" id="KW-1185">Reference proteome</keyword>
<proteinExistence type="predicted"/>
<reference evidence="1 2" key="1">
    <citation type="submission" date="2013-12" db="EMBL/GenBank/DDBJ databases">
        <title>Draft genome of the parsitic nematode Ancylostoma duodenale.</title>
        <authorList>
            <person name="Mitreva M."/>
        </authorList>
    </citation>
    <scope>NUCLEOTIDE SEQUENCE [LARGE SCALE GENOMIC DNA]</scope>
    <source>
        <strain evidence="1 2">Zhejiang</strain>
    </source>
</reference>
<sequence length="92" mass="10235">MSVNEFAYILPWLQDSRTYGEIKDGAKDVTPWIGSDGAVLQKVKDQYANAIIVDDVNSFDNSIITPFLERIKDAGLTEADVDIVSVPKLELF</sequence>
<dbReference type="EMBL" id="KN730900">
    <property type="protein sequence ID" value="KIH60500.1"/>
    <property type="molecule type" value="Genomic_DNA"/>
</dbReference>
<dbReference type="OrthoDB" id="1890790at2759"/>
<gene>
    <name evidence="1" type="ORF">ANCDUO_09250</name>
</gene>
<organism evidence="1 2">
    <name type="scientific">Ancylostoma duodenale</name>
    <dbReference type="NCBI Taxonomy" id="51022"/>
    <lineage>
        <taxon>Eukaryota</taxon>
        <taxon>Metazoa</taxon>
        <taxon>Ecdysozoa</taxon>
        <taxon>Nematoda</taxon>
        <taxon>Chromadorea</taxon>
        <taxon>Rhabditida</taxon>
        <taxon>Rhabditina</taxon>
        <taxon>Rhabditomorpha</taxon>
        <taxon>Strongyloidea</taxon>
        <taxon>Ancylostomatidae</taxon>
        <taxon>Ancylostomatinae</taxon>
        <taxon>Ancylostoma</taxon>
    </lineage>
</organism>
<dbReference type="AlphaFoldDB" id="A0A0C2GH36"/>
<dbReference type="Proteomes" id="UP000054047">
    <property type="component" value="Unassembled WGS sequence"/>
</dbReference>
<evidence type="ECO:0000313" key="1">
    <source>
        <dbReference type="EMBL" id="KIH60500.1"/>
    </source>
</evidence>
<protein>
    <submittedName>
        <fullName evidence="1">Uncharacterized protein</fullName>
    </submittedName>
</protein>
<evidence type="ECO:0000313" key="2">
    <source>
        <dbReference type="Proteomes" id="UP000054047"/>
    </source>
</evidence>
<accession>A0A0C2GH36</accession>
<name>A0A0C2GH36_9BILA</name>